<dbReference type="PANTHER" id="PTHR10157:SF23">
    <property type="entry name" value="MOXD1 HOMOLOG 1"/>
    <property type="match status" value="1"/>
</dbReference>
<dbReference type="Proteomes" id="UP000759131">
    <property type="component" value="Unassembled WGS sequence"/>
</dbReference>
<dbReference type="InterPro" id="IPR014784">
    <property type="entry name" value="Cu2_ascorb_mOase-like_C"/>
</dbReference>
<dbReference type="InterPro" id="IPR000945">
    <property type="entry name" value="DBH-like"/>
</dbReference>
<dbReference type="InterPro" id="IPR024548">
    <property type="entry name" value="Cu2_monoox_C"/>
</dbReference>
<evidence type="ECO:0000313" key="3">
    <source>
        <dbReference type="EMBL" id="CAD7636420.1"/>
    </source>
</evidence>
<evidence type="ECO:0000259" key="2">
    <source>
        <dbReference type="Pfam" id="PF03712"/>
    </source>
</evidence>
<dbReference type="InterPro" id="IPR008977">
    <property type="entry name" value="PHM/PNGase_F_dom_sf"/>
</dbReference>
<organism evidence="3">
    <name type="scientific">Medioppia subpectinata</name>
    <dbReference type="NCBI Taxonomy" id="1979941"/>
    <lineage>
        <taxon>Eukaryota</taxon>
        <taxon>Metazoa</taxon>
        <taxon>Ecdysozoa</taxon>
        <taxon>Arthropoda</taxon>
        <taxon>Chelicerata</taxon>
        <taxon>Arachnida</taxon>
        <taxon>Acari</taxon>
        <taxon>Acariformes</taxon>
        <taxon>Sarcoptiformes</taxon>
        <taxon>Oribatida</taxon>
        <taxon>Brachypylina</taxon>
        <taxon>Oppioidea</taxon>
        <taxon>Oppiidae</taxon>
        <taxon>Medioppia</taxon>
    </lineage>
</organism>
<protein>
    <recommendedName>
        <fullName evidence="2">Copper type II ascorbate-dependent monooxygenase C-terminal domain-containing protein</fullName>
    </recommendedName>
</protein>
<proteinExistence type="predicted"/>
<feature type="domain" description="Copper type II ascorbate-dependent monooxygenase C-terminal" evidence="2">
    <location>
        <begin position="194"/>
        <end position="252"/>
    </location>
</feature>
<name>A0A7R9L9G1_9ACAR</name>
<keyword evidence="4" id="KW-1185">Reference proteome</keyword>
<dbReference type="AlphaFoldDB" id="A0A7R9L9G1"/>
<sequence>MIFKGIGDYDSVLHMILYTCGLQTTNTLDSYAKEPAFDCSDFLSLPQNLRPCLIKNYVNIHRQNLCNGLEFETNTGLPMADIESKYAMLFVHRVHHVVGNREKQMGLRVYHTEKLIANQLDHMMAGIHPSIYGVLVPPNRNNFVNVGHCSYRCFKEVTNSRDYITITHIEPHVHTKGTKILIRHFRGNEELDQDNDVLSIECYYNNTLSNETLVTTTEKHGGEMCLAFMYYYPPVKGGGMCFSMSDEETLLQMTNLEQITGYWLNPQPIIIRPKHWNNTRVEDYIRKREDYSNDIQNIMRFSNKRIRCNIIQQKNELHKMGYVNYPDSKHTVYISGNGIDFGNIDGSDGHSTRLVHNEGHIGCGDDHTVTRDRLYRRTRIDGCCDVERTFGTTRADSAKGYGFGCVHDWSDRYLGTWSAVK</sequence>
<accession>A0A7R9L9G1</accession>
<keyword evidence="1" id="KW-1015">Disulfide bond</keyword>
<evidence type="ECO:0000256" key="1">
    <source>
        <dbReference type="ARBA" id="ARBA00023157"/>
    </source>
</evidence>
<dbReference type="Pfam" id="PF03712">
    <property type="entry name" value="Cu2_monoox_C"/>
    <property type="match status" value="1"/>
</dbReference>
<reference evidence="3" key="1">
    <citation type="submission" date="2020-11" db="EMBL/GenBank/DDBJ databases">
        <authorList>
            <person name="Tran Van P."/>
        </authorList>
    </citation>
    <scope>NUCLEOTIDE SEQUENCE</scope>
</reference>
<dbReference type="Gene3D" id="2.60.120.230">
    <property type="match status" value="1"/>
</dbReference>
<evidence type="ECO:0000313" key="4">
    <source>
        <dbReference type="Proteomes" id="UP000759131"/>
    </source>
</evidence>
<dbReference type="EMBL" id="OC873335">
    <property type="protein sequence ID" value="CAD7636420.1"/>
    <property type="molecule type" value="Genomic_DNA"/>
</dbReference>
<dbReference type="OrthoDB" id="10003276at2759"/>
<gene>
    <name evidence="3" type="ORF">OSB1V03_LOCUS16635</name>
</gene>
<dbReference type="PANTHER" id="PTHR10157">
    <property type="entry name" value="DOPAMINE BETA HYDROXYLASE RELATED"/>
    <property type="match status" value="1"/>
</dbReference>
<dbReference type="GO" id="GO:0004500">
    <property type="term" value="F:dopamine beta-monooxygenase activity"/>
    <property type="evidence" value="ECO:0007669"/>
    <property type="project" value="InterPro"/>
</dbReference>
<dbReference type="SUPFAM" id="SSF49742">
    <property type="entry name" value="PHM/PNGase F"/>
    <property type="match status" value="1"/>
</dbReference>
<dbReference type="EMBL" id="CAJPIZ010018760">
    <property type="protein sequence ID" value="CAG2116676.1"/>
    <property type="molecule type" value="Genomic_DNA"/>
</dbReference>